<evidence type="ECO:0000256" key="1">
    <source>
        <dbReference type="SAM" id="MobiDB-lite"/>
    </source>
</evidence>
<feature type="transmembrane region" description="Helical" evidence="2">
    <location>
        <begin position="20"/>
        <end position="39"/>
    </location>
</feature>
<feature type="transmembrane region" description="Helical" evidence="2">
    <location>
        <begin position="190"/>
        <end position="210"/>
    </location>
</feature>
<accession>A0A4Q8ADS0</accession>
<gene>
    <name evidence="3" type="ORF">EV380_1887</name>
</gene>
<feature type="transmembrane region" description="Helical" evidence="2">
    <location>
        <begin position="109"/>
        <end position="129"/>
    </location>
</feature>
<keyword evidence="2" id="KW-0812">Transmembrane</keyword>
<feature type="transmembrane region" description="Helical" evidence="2">
    <location>
        <begin position="165"/>
        <end position="184"/>
    </location>
</feature>
<dbReference type="OrthoDB" id="4953524at2"/>
<keyword evidence="2" id="KW-0472">Membrane</keyword>
<feature type="transmembrane region" description="Helical" evidence="2">
    <location>
        <begin position="141"/>
        <end position="158"/>
    </location>
</feature>
<dbReference type="EMBL" id="SHLA01000001">
    <property type="protein sequence ID" value="RZU62294.1"/>
    <property type="molecule type" value="Genomic_DNA"/>
</dbReference>
<organism evidence="3 4">
    <name type="scientific">Zhihengliuella halotolerans</name>
    <dbReference type="NCBI Taxonomy" id="370736"/>
    <lineage>
        <taxon>Bacteria</taxon>
        <taxon>Bacillati</taxon>
        <taxon>Actinomycetota</taxon>
        <taxon>Actinomycetes</taxon>
        <taxon>Micrococcales</taxon>
        <taxon>Micrococcaceae</taxon>
        <taxon>Zhihengliuella</taxon>
    </lineage>
</organism>
<dbReference type="AlphaFoldDB" id="A0A4Q8ADS0"/>
<evidence type="ECO:0000313" key="3">
    <source>
        <dbReference type="EMBL" id="RZU62294.1"/>
    </source>
</evidence>
<evidence type="ECO:0000313" key="4">
    <source>
        <dbReference type="Proteomes" id="UP000292685"/>
    </source>
</evidence>
<dbReference type="Proteomes" id="UP000292685">
    <property type="component" value="Unassembled WGS sequence"/>
</dbReference>
<keyword evidence="4" id="KW-1185">Reference proteome</keyword>
<protein>
    <submittedName>
        <fullName evidence="3">Nicotinamide mononucleotide transporter</fullName>
    </submittedName>
</protein>
<sequence>MDELFSTLFNQPFGTDSGTQVALAAISSLLTAVALMLLAHRNDLGWWAQILAVFAGPLVLALSFGYEGLYFAVPALAVAAYGLWRFSSFDLRGRFTRAVAPAPLTAGRVLTGVVVALLLTAAQWGPFLFNGYAFGAATGRIWLAYAATAVVTAAFVGIANGVRAAWIAVVIGSAGSIATLFAGTPPFGTLLTLVLQLLVAGYGFFVWGALRRSGAEPGGPGSAAQHDDGGSAAAYPPSPYRD</sequence>
<feature type="transmembrane region" description="Helical" evidence="2">
    <location>
        <begin position="70"/>
        <end position="88"/>
    </location>
</feature>
<evidence type="ECO:0000256" key="2">
    <source>
        <dbReference type="SAM" id="Phobius"/>
    </source>
</evidence>
<feature type="region of interest" description="Disordered" evidence="1">
    <location>
        <begin position="215"/>
        <end position="242"/>
    </location>
</feature>
<reference evidence="3 4" key="1">
    <citation type="submission" date="2019-02" db="EMBL/GenBank/DDBJ databases">
        <title>Sequencing the genomes of 1000 actinobacteria strains.</title>
        <authorList>
            <person name="Klenk H.-P."/>
        </authorList>
    </citation>
    <scope>NUCLEOTIDE SEQUENCE [LARGE SCALE GENOMIC DNA]</scope>
    <source>
        <strain evidence="3 4">DSM 17364</strain>
    </source>
</reference>
<dbReference type="RefSeq" id="WP_130450920.1">
    <property type="nucleotide sequence ID" value="NZ_SHLA01000001.1"/>
</dbReference>
<keyword evidence="2" id="KW-1133">Transmembrane helix</keyword>
<proteinExistence type="predicted"/>
<name>A0A4Q8ADS0_9MICC</name>
<feature type="transmembrane region" description="Helical" evidence="2">
    <location>
        <begin position="46"/>
        <end position="64"/>
    </location>
</feature>
<comment type="caution">
    <text evidence="3">The sequence shown here is derived from an EMBL/GenBank/DDBJ whole genome shotgun (WGS) entry which is preliminary data.</text>
</comment>